<dbReference type="EMBL" id="DTOZ01000131">
    <property type="protein sequence ID" value="HGE78312.1"/>
    <property type="molecule type" value="Genomic_DNA"/>
</dbReference>
<evidence type="ECO:0000313" key="1">
    <source>
        <dbReference type="EMBL" id="HGE78312.1"/>
    </source>
</evidence>
<dbReference type="AlphaFoldDB" id="A0A7V3VU84"/>
<accession>A0A7V3VU84</accession>
<reference evidence="1" key="1">
    <citation type="journal article" date="2020" name="mSystems">
        <title>Genome- and Community-Level Interaction Insights into Carbon Utilization and Element Cycling Functions of Hydrothermarchaeota in Hydrothermal Sediment.</title>
        <authorList>
            <person name="Zhou Z."/>
            <person name="Liu Y."/>
            <person name="Xu W."/>
            <person name="Pan J."/>
            <person name="Luo Z.H."/>
            <person name="Li M."/>
        </authorList>
    </citation>
    <scope>NUCLEOTIDE SEQUENCE [LARGE SCALE GENOMIC DNA]</scope>
    <source>
        <strain evidence="1">SpSt-961</strain>
    </source>
</reference>
<name>A0A7V3VU84_UNCW3</name>
<protein>
    <submittedName>
        <fullName evidence="1">Uncharacterized protein</fullName>
    </submittedName>
</protein>
<gene>
    <name evidence="1" type="ORF">ENX68_04850</name>
</gene>
<comment type="caution">
    <text evidence="1">The sequence shown here is derived from an EMBL/GenBank/DDBJ whole genome shotgun (WGS) entry which is preliminary data.</text>
</comment>
<organism evidence="1">
    <name type="scientific">candidate division WOR-3 bacterium</name>
    <dbReference type="NCBI Taxonomy" id="2052148"/>
    <lineage>
        <taxon>Bacteria</taxon>
        <taxon>Bacteria division WOR-3</taxon>
    </lineage>
</organism>
<proteinExistence type="predicted"/>
<sequence>MLSHQCSRCQKIINPGDPFYRLLIKVFIDFDGVINIKDTKIDLQKEFEKVKSIPEELLEEEVYKEFSFILCPRCKEIYCANPLFLPLDNVQI</sequence>